<feature type="transmembrane region" description="Helical" evidence="1">
    <location>
        <begin position="262"/>
        <end position="279"/>
    </location>
</feature>
<feature type="transmembrane region" description="Helical" evidence="1">
    <location>
        <begin position="415"/>
        <end position="433"/>
    </location>
</feature>
<name>A0A1U7HGE9_9CHRO</name>
<feature type="transmembrane region" description="Helical" evidence="1">
    <location>
        <begin position="183"/>
        <end position="205"/>
    </location>
</feature>
<dbReference type="EMBL" id="MRCC01000019">
    <property type="protein sequence ID" value="OKH22663.1"/>
    <property type="molecule type" value="Genomic_DNA"/>
</dbReference>
<evidence type="ECO:0008006" key="4">
    <source>
        <dbReference type="Google" id="ProtNLM"/>
    </source>
</evidence>
<keyword evidence="1" id="KW-1133">Transmembrane helix</keyword>
<feature type="transmembrane region" description="Helical" evidence="1">
    <location>
        <begin position="212"/>
        <end position="228"/>
    </location>
</feature>
<feature type="transmembrane region" description="Helical" evidence="1">
    <location>
        <begin position="132"/>
        <end position="151"/>
    </location>
</feature>
<feature type="transmembrane region" description="Helical" evidence="1">
    <location>
        <begin position="46"/>
        <end position="64"/>
    </location>
</feature>
<feature type="transmembrane region" description="Helical" evidence="1">
    <location>
        <begin position="355"/>
        <end position="379"/>
    </location>
</feature>
<dbReference type="OrthoDB" id="8957526at2"/>
<feature type="transmembrane region" description="Helical" evidence="1">
    <location>
        <begin position="100"/>
        <end position="120"/>
    </location>
</feature>
<proteinExistence type="predicted"/>
<feature type="transmembrane region" description="Helical" evidence="1">
    <location>
        <begin position="391"/>
        <end position="409"/>
    </location>
</feature>
<keyword evidence="1" id="KW-0472">Membrane</keyword>
<feature type="transmembrane region" description="Helical" evidence="1">
    <location>
        <begin position="234"/>
        <end position="250"/>
    </location>
</feature>
<feature type="transmembrane region" description="Helical" evidence="1">
    <location>
        <begin position="73"/>
        <end position="94"/>
    </location>
</feature>
<dbReference type="RefSeq" id="WP_073551157.1">
    <property type="nucleotide sequence ID" value="NZ_CAWMVK010000011.1"/>
</dbReference>
<dbReference type="AlphaFoldDB" id="A0A1U7HGE9"/>
<dbReference type="Proteomes" id="UP000185984">
    <property type="component" value="Unassembled WGS sequence"/>
</dbReference>
<evidence type="ECO:0000313" key="2">
    <source>
        <dbReference type="EMBL" id="OKH22663.1"/>
    </source>
</evidence>
<comment type="caution">
    <text evidence="2">The sequence shown here is derived from an EMBL/GenBank/DDBJ whole genome shotgun (WGS) entry which is preliminary data.</text>
</comment>
<sequence length="438" mass="47591">MLYNSPALASKVNTNIKYIKYFIWLYLVLLIFEGALRKWIAPQLSAPLLVIRDPLIIGIFLLAYKNNLFPKDIFTRSIILLGFVSFLGGLFTVITADSSLTVTLFGLRTNFLHLPLIFLIPKVFNIEDVKKIGWWLLVLAIPMTILMVIQFNSPSDAFINTVAGGEGKQIDSAMGKIRPPGTFSFITGAVQYFALVTSFVLYGLIQSKTYPTWLLTATGLSLVVAVVSSGSRSAIASIATVIISLFVAMLSRPQLAIKSYRLLVVIIIVSVGLRFVPSFNEAVEILDTRIDSANTAEARSGGPLGRFLASFSEPFQNLDAVPFLGHGLGMGTNAGSALIIGKAEFLLAEGEWARIILESGFLLGLLFIVWRIALMCWMGKVCVECAAKGNILPLLLFGSSALLILNGQFGQPTTLGFTVFGSGICLAACRTNIPKYAK</sequence>
<keyword evidence="1" id="KW-0812">Transmembrane</keyword>
<dbReference type="STRING" id="247279.NIES1031_19605"/>
<gene>
    <name evidence="2" type="ORF">NIES1031_19605</name>
</gene>
<keyword evidence="3" id="KW-1185">Reference proteome</keyword>
<accession>A0A1U7HGE9</accession>
<protein>
    <recommendedName>
        <fullName evidence="4">O-antigen polymerase</fullName>
    </recommendedName>
</protein>
<feature type="transmembrane region" description="Helical" evidence="1">
    <location>
        <begin position="21"/>
        <end position="40"/>
    </location>
</feature>
<evidence type="ECO:0000313" key="3">
    <source>
        <dbReference type="Proteomes" id="UP000185984"/>
    </source>
</evidence>
<evidence type="ECO:0000256" key="1">
    <source>
        <dbReference type="SAM" id="Phobius"/>
    </source>
</evidence>
<organism evidence="2 3">
    <name type="scientific">Chroogloeocystis siderophila 5.2 s.c.1</name>
    <dbReference type="NCBI Taxonomy" id="247279"/>
    <lineage>
        <taxon>Bacteria</taxon>
        <taxon>Bacillati</taxon>
        <taxon>Cyanobacteriota</taxon>
        <taxon>Cyanophyceae</taxon>
        <taxon>Oscillatoriophycideae</taxon>
        <taxon>Chroococcales</taxon>
        <taxon>Chroococcaceae</taxon>
        <taxon>Chroogloeocystis</taxon>
    </lineage>
</organism>
<reference evidence="2 3" key="1">
    <citation type="submission" date="2016-11" db="EMBL/GenBank/DDBJ databases">
        <title>Draft Genome Sequences of Nine Cyanobacterial Strains from Diverse Habitats.</title>
        <authorList>
            <person name="Zhu T."/>
            <person name="Hou S."/>
            <person name="Lu X."/>
            <person name="Hess W.R."/>
        </authorList>
    </citation>
    <scope>NUCLEOTIDE SEQUENCE [LARGE SCALE GENOMIC DNA]</scope>
    <source>
        <strain evidence="2 3">5.2 s.c.1</strain>
    </source>
</reference>